<organism evidence="6 7">
    <name type="scientific">Sphaerobacter thermophilus (strain ATCC 49802 / DSM 20745 / KCCM 41009 / NCIMB 13125 / S 6022)</name>
    <dbReference type="NCBI Taxonomy" id="479434"/>
    <lineage>
        <taxon>Bacteria</taxon>
        <taxon>Pseudomonadati</taxon>
        <taxon>Thermomicrobiota</taxon>
        <taxon>Thermomicrobia</taxon>
        <taxon>Sphaerobacterales</taxon>
        <taxon>Sphaerobacterineae</taxon>
        <taxon>Sphaerobacteraceae</taxon>
        <taxon>Sphaerobacter</taxon>
    </lineage>
</organism>
<dbReference type="HOGENOM" id="CLU_027853_7_1_0"/>
<dbReference type="AlphaFoldDB" id="D1C9H9"/>
<evidence type="ECO:0000256" key="3">
    <source>
        <dbReference type="ARBA" id="ARBA00023002"/>
    </source>
</evidence>
<dbReference type="STRING" id="479434.Sthe_3071"/>
<dbReference type="KEGG" id="sti:Sthe_3071"/>
<dbReference type="FunCoup" id="D1C9H9">
    <property type="interactions" value="81"/>
</dbReference>
<dbReference type="EMBL" id="CP001824">
    <property type="protein sequence ID" value="ACZ40472.1"/>
    <property type="molecule type" value="Genomic_DNA"/>
</dbReference>
<reference evidence="7" key="1">
    <citation type="submission" date="2009-11" db="EMBL/GenBank/DDBJ databases">
        <title>The complete chromosome 2 of Sphaerobacter thermophilus DSM 20745.</title>
        <authorList>
            <person name="Lucas S."/>
            <person name="Copeland A."/>
            <person name="Lapidus A."/>
            <person name="Glavina del Rio T."/>
            <person name="Dalin E."/>
            <person name="Tice H."/>
            <person name="Bruce D."/>
            <person name="Goodwin L."/>
            <person name="Pitluck S."/>
            <person name="Kyrpides N."/>
            <person name="Mavromatis K."/>
            <person name="Ivanova N."/>
            <person name="Mikhailova N."/>
            <person name="LaButti K.M."/>
            <person name="Clum A."/>
            <person name="Sun H.I."/>
            <person name="Brettin T."/>
            <person name="Detter J.C."/>
            <person name="Han C."/>
            <person name="Larimer F."/>
            <person name="Land M."/>
            <person name="Hauser L."/>
            <person name="Markowitz V."/>
            <person name="Cheng J.F."/>
            <person name="Hugenholtz P."/>
            <person name="Woyke T."/>
            <person name="Wu D."/>
            <person name="Steenblock K."/>
            <person name="Schneider S."/>
            <person name="Pukall R."/>
            <person name="Goeker M."/>
            <person name="Klenk H.P."/>
            <person name="Eisen J.A."/>
        </authorList>
    </citation>
    <scope>NUCLEOTIDE SEQUENCE [LARGE SCALE GENOMIC DNA]</scope>
    <source>
        <strain evidence="7">ATCC 49802 / DSM 20745 / S 6022</strain>
    </source>
</reference>
<protein>
    <submittedName>
        <fullName evidence="6">Putative F420-dependent oxidoreductase</fullName>
    </submittedName>
</protein>
<dbReference type="Proteomes" id="UP000002027">
    <property type="component" value="Chromosome 2"/>
</dbReference>
<dbReference type="InParanoid" id="D1C9H9"/>
<keyword evidence="3" id="KW-0560">Oxidoreductase</keyword>
<keyword evidence="7" id="KW-1185">Reference proteome</keyword>
<evidence type="ECO:0000313" key="7">
    <source>
        <dbReference type="Proteomes" id="UP000002027"/>
    </source>
</evidence>
<evidence type="ECO:0000256" key="4">
    <source>
        <dbReference type="ARBA" id="ARBA00023033"/>
    </source>
</evidence>
<dbReference type="SUPFAM" id="SSF51679">
    <property type="entry name" value="Bacterial luciferase-like"/>
    <property type="match status" value="1"/>
</dbReference>
<accession>D1C9H9</accession>
<dbReference type="eggNOG" id="COG2141">
    <property type="taxonomic scope" value="Bacteria"/>
</dbReference>
<dbReference type="PANTHER" id="PTHR42847">
    <property type="entry name" value="ALKANESULFONATE MONOOXYGENASE"/>
    <property type="match status" value="1"/>
</dbReference>
<dbReference type="CDD" id="cd01097">
    <property type="entry name" value="Tetrahydromethanopterin_reductase"/>
    <property type="match status" value="1"/>
</dbReference>
<dbReference type="GO" id="GO:0046306">
    <property type="term" value="P:alkanesulfonate catabolic process"/>
    <property type="evidence" value="ECO:0007669"/>
    <property type="project" value="TreeGrafter"/>
</dbReference>
<dbReference type="GO" id="GO:0008726">
    <property type="term" value="F:alkanesulfonate monooxygenase activity"/>
    <property type="evidence" value="ECO:0007669"/>
    <property type="project" value="TreeGrafter"/>
</dbReference>
<dbReference type="InterPro" id="IPR036661">
    <property type="entry name" value="Luciferase-like_sf"/>
</dbReference>
<keyword evidence="2" id="KW-0288">FMN</keyword>
<keyword evidence="1" id="KW-0285">Flavoprotein</keyword>
<proteinExistence type="predicted"/>
<sequence>MNQRQPMSGAGRPLRVGLLLPTGEGLMAGETPHWPDLLAMARRAEELGYDSLWVPDHFLMRFPGRTRPPRGTWDCWTLLAALAATTERIEIGSLVSSTTFRNPALLAWIANTVDDVSGGRLILGVGAGDAPLEHEALGVPYDRRASRFEEAIQIITSLLRDGTSTFDGTFYQTRDAELRPRGPRPSGPPIMIGTGTRGPRMLRLAARYGDMWNAWLAFGRSQPDAIPPLREAVDAACRDVGRDPATLARSVAVQVDYLGREEYPEGLAPLTGSPEDLAEQFRAFAHEGINHIQVVLRPTTLETIERLAPVLELLDRG</sequence>
<dbReference type="InterPro" id="IPR011251">
    <property type="entry name" value="Luciferase-like_dom"/>
</dbReference>
<evidence type="ECO:0000256" key="1">
    <source>
        <dbReference type="ARBA" id="ARBA00022630"/>
    </source>
</evidence>
<dbReference type="InterPro" id="IPR050172">
    <property type="entry name" value="SsuD_RutA_monooxygenase"/>
</dbReference>
<dbReference type="Pfam" id="PF00296">
    <property type="entry name" value="Bac_luciferase"/>
    <property type="match status" value="1"/>
</dbReference>
<dbReference type="RefSeq" id="WP_012873507.1">
    <property type="nucleotide sequence ID" value="NC_013524.1"/>
</dbReference>
<keyword evidence="4" id="KW-0503">Monooxygenase</keyword>
<feature type="domain" description="Luciferase-like" evidence="5">
    <location>
        <begin position="15"/>
        <end position="255"/>
    </location>
</feature>
<evidence type="ECO:0000313" key="6">
    <source>
        <dbReference type="EMBL" id="ACZ40472.1"/>
    </source>
</evidence>
<name>D1C9H9_SPHTD</name>
<reference evidence="6 7" key="2">
    <citation type="journal article" date="2010" name="Stand. Genomic Sci.">
        <title>Complete genome sequence of Desulfohalobium retbaense type strain (HR(100)).</title>
        <authorList>
            <person name="Spring S."/>
            <person name="Nolan M."/>
            <person name="Lapidus A."/>
            <person name="Glavina Del Rio T."/>
            <person name="Copeland A."/>
            <person name="Tice H."/>
            <person name="Cheng J.F."/>
            <person name="Lucas S."/>
            <person name="Land M."/>
            <person name="Chen F."/>
            <person name="Bruce D."/>
            <person name="Goodwin L."/>
            <person name="Pitluck S."/>
            <person name="Ivanova N."/>
            <person name="Mavromatis K."/>
            <person name="Mikhailova N."/>
            <person name="Pati A."/>
            <person name="Chen A."/>
            <person name="Palaniappan K."/>
            <person name="Hauser L."/>
            <person name="Chang Y.J."/>
            <person name="Jeffries C.D."/>
            <person name="Munk C."/>
            <person name="Kiss H."/>
            <person name="Chain P."/>
            <person name="Han C."/>
            <person name="Brettin T."/>
            <person name="Detter J.C."/>
            <person name="Schuler E."/>
            <person name="Goker M."/>
            <person name="Rohde M."/>
            <person name="Bristow J."/>
            <person name="Eisen J.A."/>
            <person name="Markowitz V."/>
            <person name="Hugenholtz P."/>
            <person name="Kyrpides N.C."/>
            <person name="Klenk H.P."/>
        </authorList>
    </citation>
    <scope>NUCLEOTIDE SEQUENCE [LARGE SCALE GENOMIC DNA]</scope>
    <source>
        <strain evidence="7">ATCC 49802 / DSM 20745 / S 6022</strain>
    </source>
</reference>
<dbReference type="PANTHER" id="PTHR42847:SF4">
    <property type="entry name" value="ALKANESULFONATE MONOOXYGENASE-RELATED"/>
    <property type="match status" value="1"/>
</dbReference>
<dbReference type="Gene3D" id="3.20.20.30">
    <property type="entry name" value="Luciferase-like domain"/>
    <property type="match status" value="1"/>
</dbReference>
<gene>
    <name evidence="6" type="ordered locus">Sthe_3071</name>
</gene>
<dbReference type="OrthoDB" id="9814695at2"/>
<evidence type="ECO:0000256" key="2">
    <source>
        <dbReference type="ARBA" id="ARBA00022643"/>
    </source>
</evidence>
<evidence type="ECO:0000259" key="5">
    <source>
        <dbReference type="Pfam" id="PF00296"/>
    </source>
</evidence>